<accession>A0A1I3IZN4</accession>
<sequence length="162" mass="18479">MKNLTTKSLLIIVLVLSFLLFQECNNKECAFGDPTDLITNAEADALEENYKNKYQNLPEIIASNNGVMPQDVRDIWFDLETLQNYLNFVKEESDNLEYENPGIRVYFGAKKTDGKLKNTVFFTPTNRETTRQGDDENNNSYKIKSLNYGNAGMPPKEFEGGN</sequence>
<dbReference type="AlphaFoldDB" id="A0A1I3IZN4"/>
<dbReference type="EMBL" id="FORM01000001">
    <property type="protein sequence ID" value="SFI53399.1"/>
    <property type="molecule type" value="Genomic_DNA"/>
</dbReference>
<dbReference type="RefSeq" id="WP_090836661.1">
    <property type="nucleotide sequence ID" value="NZ_CANKYB010000001.1"/>
</dbReference>
<evidence type="ECO:0000313" key="2">
    <source>
        <dbReference type="Proteomes" id="UP000199559"/>
    </source>
</evidence>
<reference evidence="2" key="1">
    <citation type="submission" date="2016-10" db="EMBL/GenBank/DDBJ databases">
        <authorList>
            <person name="Varghese N."/>
            <person name="Submissions S."/>
        </authorList>
    </citation>
    <scope>NUCLEOTIDE SEQUENCE [LARGE SCALE GENOMIC DNA]</scope>
    <source>
        <strain evidence="2">DSM 28881</strain>
    </source>
</reference>
<dbReference type="STRING" id="1144750.SAMN05443431_101186"/>
<evidence type="ECO:0000313" key="1">
    <source>
        <dbReference type="EMBL" id="SFI53399.1"/>
    </source>
</evidence>
<gene>
    <name evidence="1" type="ORF">SAMN05443431_101186</name>
</gene>
<organism evidence="1 2">
    <name type="scientific">Olleya namhaensis</name>
    <dbReference type="NCBI Taxonomy" id="1144750"/>
    <lineage>
        <taxon>Bacteria</taxon>
        <taxon>Pseudomonadati</taxon>
        <taxon>Bacteroidota</taxon>
        <taxon>Flavobacteriia</taxon>
        <taxon>Flavobacteriales</taxon>
        <taxon>Flavobacteriaceae</taxon>
    </lineage>
</organism>
<dbReference type="Proteomes" id="UP000199559">
    <property type="component" value="Unassembled WGS sequence"/>
</dbReference>
<name>A0A1I3IZN4_9FLAO</name>
<proteinExistence type="predicted"/>
<protein>
    <submittedName>
        <fullName evidence="1">Uncharacterized protein</fullName>
    </submittedName>
</protein>
<keyword evidence="2" id="KW-1185">Reference proteome</keyword>